<keyword evidence="8 12" id="KW-0798">TonB box</keyword>
<keyword evidence="2 11" id="KW-0813">Transport</keyword>
<evidence type="ECO:0000259" key="14">
    <source>
        <dbReference type="Pfam" id="PF00593"/>
    </source>
</evidence>
<dbReference type="Pfam" id="PF00593">
    <property type="entry name" value="TonB_dep_Rec_b-barrel"/>
    <property type="match status" value="1"/>
</dbReference>
<feature type="domain" description="TonB-dependent receptor plug" evidence="15">
    <location>
        <begin position="58"/>
        <end position="165"/>
    </location>
</feature>
<dbReference type="RefSeq" id="WP_315728156.1">
    <property type="nucleotide sequence ID" value="NZ_JAVUPU010000011.1"/>
</dbReference>
<feature type="chain" id="PRO_5045411114" evidence="13">
    <location>
        <begin position="27"/>
        <end position="738"/>
    </location>
</feature>
<evidence type="ECO:0000256" key="5">
    <source>
        <dbReference type="ARBA" id="ARBA00022692"/>
    </source>
</evidence>
<evidence type="ECO:0000256" key="9">
    <source>
        <dbReference type="ARBA" id="ARBA00023136"/>
    </source>
</evidence>
<feature type="domain" description="TonB-dependent receptor-like beta-barrel" evidence="14">
    <location>
        <begin position="255"/>
        <end position="703"/>
    </location>
</feature>
<evidence type="ECO:0000313" key="16">
    <source>
        <dbReference type="EMBL" id="MDT9600726.1"/>
    </source>
</evidence>
<evidence type="ECO:0000256" key="13">
    <source>
        <dbReference type="SAM" id="SignalP"/>
    </source>
</evidence>
<keyword evidence="10 11" id="KW-0998">Cell outer membrane</keyword>
<evidence type="ECO:0000256" key="7">
    <source>
        <dbReference type="ARBA" id="ARBA00023065"/>
    </source>
</evidence>
<keyword evidence="5 11" id="KW-0812">Transmembrane</keyword>
<evidence type="ECO:0000256" key="10">
    <source>
        <dbReference type="ARBA" id="ARBA00023237"/>
    </source>
</evidence>
<organism evidence="16 17">
    <name type="scientific">Sphingosinicella rhizophila</name>
    <dbReference type="NCBI Taxonomy" id="3050082"/>
    <lineage>
        <taxon>Bacteria</taxon>
        <taxon>Pseudomonadati</taxon>
        <taxon>Pseudomonadota</taxon>
        <taxon>Alphaproteobacteria</taxon>
        <taxon>Sphingomonadales</taxon>
        <taxon>Sphingosinicellaceae</taxon>
        <taxon>Sphingosinicella</taxon>
    </lineage>
</organism>
<name>A0ABU3QBF1_9SPHN</name>
<evidence type="ECO:0000256" key="1">
    <source>
        <dbReference type="ARBA" id="ARBA00004571"/>
    </source>
</evidence>
<dbReference type="Proteomes" id="UP001259572">
    <property type="component" value="Unassembled WGS sequence"/>
</dbReference>
<sequence length="738" mass="79446">MGRLRIGALGTAGMCAAALAAMPAMAHDDQAADTGASLAGDFQEGDIVVTARKREESLQDVPISISVLSAEALADQSAVRIEDAFASLPNVQFTSSSIGGVGITVRGLSSSTNNFGIESAVGVYVDEVYLPRPTAFSQAALDIARIEVLRGPQGTLFGRNTIAGVINIVTADPDDRLTAAADATYGRFDLMQLRAAASAPIGEHAGFRLSAARIKRDGWFEDRTPGHRDLAGEDIWALRGKLRVEPSAGFDITATLDYSKDKGATGNNEVLQGPFAAFEDGVNDSIASNEINAESRELVTGSVRANLDLGGHVLTSVTGYQDARYRRFNDQDYTALDVLSTGAPEEFEFFSQELRLSSDNAGPLGYIFGAYYSSLNLDGNTNAQLGSDALLAIGQAPISGYQESIVTTSHIAGKSYALFASATWQATDRIILNGGLRYSWERKHLDYEQVVTPFFLAPGVPLGLIYLFGADVPAQRQYYRDGALSGDATISYKWTPDLTSYLRYSRGYKAGGFDTTVSASPDPGSLRFESEFADLYEIGIKGSLARGAVQFSLAGFIMDFRDKQEQVFNGVNFLTSNAATASSKGVEAEIVARPLRDLRLSGALGYADATYGTFEDPLAGIDNSGNRLPEAPRWSGSASAEFTPQLTTDWALYSRAEVTFRSSSFVTNDNDPDFRTRSHALINARIGVERSDGSLGLFAWGRNITGERYLTGGFDFLGSTYIRRNIPSTWGIELRARF</sequence>
<keyword evidence="16" id="KW-0675">Receptor</keyword>
<dbReference type="PANTHER" id="PTHR32552:SF81">
    <property type="entry name" value="TONB-DEPENDENT OUTER MEMBRANE RECEPTOR"/>
    <property type="match status" value="1"/>
</dbReference>
<keyword evidence="6" id="KW-0408">Iron</keyword>
<comment type="similarity">
    <text evidence="11 12">Belongs to the TonB-dependent receptor family.</text>
</comment>
<comment type="subcellular location">
    <subcellularLocation>
        <location evidence="1 11">Cell outer membrane</location>
        <topology evidence="1 11">Multi-pass membrane protein</topology>
    </subcellularLocation>
</comment>
<keyword evidence="3 11" id="KW-1134">Transmembrane beta strand</keyword>
<evidence type="ECO:0000256" key="12">
    <source>
        <dbReference type="RuleBase" id="RU003357"/>
    </source>
</evidence>
<evidence type="ECO:0000256" key="6">
    <source>
        <dbReference type="ARBA" id="ARBA00023004"/>
    </source>
</evidence>
<comment type="caution">
    <text evidence="16">The sequence shown here is derived from an EMBL/GenBank/DDBJ whole genome shotgun (WGS) entry which is preliminary data.</text>
</comment>
<dbReference type="PROSITE" id="PS52016">
    <property type="entry name" value="TONB_DEPENDENT_REC_3"/>
    <property type="match status" value="1"/>
</dbReference>
<dbReference type="InterPro" id="IPR012910">
    <property type="entry name" value="Plug_dom"/>
</dbReference>
<dbReference type="InterPro" id="IPR036942">
    <property type="entry name" value="Beta-barrel_TonB_sf"/>
</dbReference>
<keyword evidence="17" id="KW-1185">Reference proteome</keyword>
<evidence type="ECO:0000259" key="15">
    <source>
        <dbReference type="Pfam" id="PF07715"/>
    </source>
</evidence>
<feature type="signal peptide" evidence="13">
    <location>
        <begin position="1"/>
        <end position="26"/>
    </location>
</feature>
<evidence type="ECO:0000256" key="4">
    <source>
        <dbReference type="ARBA" id="ARBA00022496"/>
    </source>
</evidence>
<evidence type="ECO:0000256" key="3">
    <source>
        <dbReference type="ARBA" id="ARBA00022452"/>
    </source>
</evidence>
<evidence type="ECO:0000256" key="2">
    <source>
        <dbReference type="ARBA" id="ARBA00022448"/>
    </source>
</evidence>
<dbReference type="PANTHER" id="PTHR32552">
    <property type="entry name" value="FERRICHROME IRON RECEPTOR-RELATED"/>
    <property type="match status" value="1"/>
</dbReference>
<dbReference type="EMBL" id="JAVUPU010000011">
    <property type="protein sequence ID" value="MDT9600726.1"/>
    <property type="molecule type" value="Genomic_DNA"/>
</dbReference>
<dbReference type="InterPro" id="IPR000531">
    <property type="entry name" value="Beta-barrel_TonB"/>
</dbReference>
<keyword evidence="4" id="KW-0410">Iron transport</keyword>
<dbReference type="Pfam" id="PF07715">
    <property type="entry name" value="Plug"/>
    <property type="match status" value="1"/>
</dbReference>
<proteinExistence type="inferred from homology"/>
<dbReference type="SUPFAM" id="SSF56935">
    <property type="entry name" value="Porins"/>
    <property type="match status" value="1"/>
</dbReference>
<keyword evidence="13" id="KW-0732">Signal</keyword>
<evidence type="ECO:0000256" key="8">
    <source>
        <dbReference type="ARBA" id="ARBA00023077"/>
    </source>
</evidence>
<gene>
    <name evidence="16" type="ORF">RQX22_17325</name>
</gene>
<evidence type="ECO:0000256" key="11">
    <source>
        <dbReference type="PROSITE-ProRule" id="PRU01360"/>
    </source>
</evidence>
<protein>
    <submittedName>
        <fullName evidence="16">TonB-dependent receptor</fullName>
    </submittedName>
</protein>
<dbReference type="Gene3D" id="2.40.170.20">
    <property type="entry name" value="TonB-dependent receptor, beta-barrel domain"/>
    <property type="match status" value="1"/>
</dbReference>
<dbReference type="InterPro" id="IPR039426">
    <property type="entry name" value="TonB-dep_rcpt-like"/>
</dbReference>
<keyword evidence="7" id="KW-0406">Ion transport</keyword>
<evidence type="ECO:0000313" key="17">
    <source>
        <dbReference type="Proteomes" id="UP001259572"/>
    </source>
</evidence>
<accession>A0ABU3QBF1</accession>
<keyword evidence="9 11" id="KW-0472">Membrane</keyword>
<reference evidence="16 17" key="1">
    <citation type="submission" date="2023-05" db="EMBL/GenBank/DDBJ databases">
        <authorList>
            <person name="Guo Y."/>
        </authorList>
    </citation>
    <scope>NUCLEOTIDE SEQUENCE [LARGE SCALE GENOMIC DNA]</scope>
    <source>
        <strain evidence="16 17">GR2756</strain>
    </source>
</reference>